<evidence type="ECO:0000313" key="3">
    <source>
        <dbReference type="EMBL" id="AXV07396.1"/>
    </source>
</evidence>
<evidence type="ECO:0000313" key="4">
    <source>
        <dbReference type="Proteomes" id="UP000264006"/>
    </source>
</evidence>
<dbReference type="Proteomes" id="UP000264006">
    <property type="component" value="Chromosome"/>
</dbReference>
<accession>A0A346XYU9</accession>
<keyword evidence="4" id="KW-1185">Reference proteome</keyword>
<feature type="compositionally biased region" description="Low complexity" evidence="1">
    <location>
        <begin position="48"/>
        <end position="76"/>
    </location>
</feature>
<organism evidence="3 4">
    <name type="scientific">Euzebya pacifica</name>
    <dbReference type="NCBI Taxonomy" id="1608957"/>
    <lineage>
        <taxon>Bacteria</taxon>
        <taxon>Bacillati</taxon>
        <taxon>Actinomycetota</taxon>
        <taxon>Nitriliruptoria</taxon>
        <taxon>Euzebyales</taxon>
    </lineage>
</organism>
<proteinExistence type="predicted"/>
<feature type="compositionally biased region" description="Basic residues" evidence="1">
    <location>
        <begin position="83"/>
        <end position="102"/>
    </location>
</feature>
<feature type="region of interest" description="Disordered" evidence="1">
    <location>
        <begin position="25"/>
        <end position="102"/>
    </location>
</feature>
<name>A0A346XYU9_9ACTN</name>
<dbReference type="KEGG" id="euz:DVS28_a2717"/>
<keyword evidence="2" id="KW-1133">Transmembrane helix</keyword>
<gene>
    <name evidence="3" type="ORF">DVS28_a2717</name>
</gene>
<protein>
    <submittedName>
        <fullName evidence="3">Uncharacterized protein</fullName>
    </submittedName>
</protein>
<dbReference type="EMBL" id="CP031165">
    <property type="protein sequence ID" value="AXV07396.1"/>
    <property type="molecule type" value="Genomic_DNA"/>
</dbReference>
<feature type="transmembrane region" description="Helical" evidence="2">
    <location>
        <begin position="200"/>
        <end position="219"/>
    </location>
</feature>
<sequence>MSQDVNRDRLERIRSDLAALRAAADIEDAAPPAPAPVNGATRDGEPVEPATVEAPATDAPPEAAHRPATTTTTAPTGLLGRPRIPRPPRRNPFRRRARRPSKRLAVPAPIPVRRRPVWLAGPRWPVADALSSTVIVLVMVPVVAQMANRLWVATNETSVLLGADPSRADALRAAAGVAGGGITVALAVFALAVVRGRPGYIAGGVAVLLLFVAFPYVAYTANAGIVSAPIPTLGEMVVPRGWERANQLGAVFLLAAGVLTAALVDLAYRSVLALRDGVQQTRS</sequence>
<feature type="transmembrane region" description="Helical" evidence="2">
    <location>
        <begin position="171"/>
        <end position="193"/>
    </location>
</feature>
<evidence type="ECO:0000256" key="1">
    <source>
        <dbReference type="SAM" id="MobiDB-lite"/>
    </source>
</evidence>
<feature type="transmembrane region" description="Helical" evidence="2">
    <location>
        <begin position="129"/>
        <end position="151"/>
    </location>
</feature>
<keyword evidence="2" id="KW-0812">Transmembrane</keyword>
<dbReference type="AlphaFoldDB" id="A0A346XYU9"/>
<feature type="transmembrane region" description="Helical" evidence="2">
    <location>
        <begin position="248"/>
        <end position="268"/>
    </location>
</feature>
<keyword evidence="2" id="KW-0472">Membrane</keyword>
<evidence type="ECO:0000256" key="2">
    <source>
        <dbReference type="SAM" id="Phobius"/>
    </source>
</evidence>
<reference evidence="3 4" key="1">
    <citation type="submission" date="2018-09" db="EMBL/GenBank/DDBJ databases">
        <title>Complete genome sequence of Euzebya sp. DY32-46 isolated from seawater of Pacific Ocean.</title>
        <authorList>
            <person name="Xu L."/>
            <person name="Wu Y.-H."/>
            <person name="Xu X.-W."/>
        </authorList>
    </citation>
    <scope>NUCLEOTIDE SEQUENCE [LARGE SCALE GENOMIC DNA]</scope>
    <source>
        <strain evidence="3 4">DY32-46</strain>
    </source>
</reference>